<dbReference type="PANTHER" id="PTHR41286">
    <property type="entry name" value="HNH NUCLEASE YAJD-RELATED"/>
    <property type="match status" value="1"/>
</dbReference>
<protein>
    <recommendedName>
        <fullName evidence="4">Putative HNH nuclease YajD</fullName>
    </recommendedName>
</protein>
<dbReference type="GO" id="GO:0004519">
    <property type="term" value="F:endonuclease activity"/>
    <property type="evidence" value="ECO:0007669"/>
    <property type="project" value="UniProtKB-KW"/>
</dbReference>
<evidence type="ECO:0000313" key="6">
    <source>
        <dbReference type="EMBL" id="PKQ82974.1"/>
    </source>
</evidence>
<dbReference type="GO" id="GO:0008270">
    <property type="term" value="F:zinc ion binding"/>
    <property type="evidence" value="ECO:0007669"/>
    <property type="project" value="InterPro"/>
</dbReference>
<keyword evidence="6" id="KW-0255">Endonuclease</keyword>
<dbReference type="Pfam" id="PF01844">
    <property type="entry name" value="HNH"/>
    <property type="match status" value="1"/>
</dbReference>
<reference evidence="6 7" key="1">
    <citation type="journal article" date="2017" name="Front. Microbiol.">
        <title>Strong Genomic and Phenotypic Heterogeneity in the Aeromonas sobria Species Complex.</title>
        <authorList>
            <person name="Gauthier J."/>
            <person name="Vincent A.T."/>
            <person name="Charette S.J."/>
            <person name="Derome N."/>
        </authorList>
    </citation>
    <scope>NUCLEOTIDE SEQUENCE [LARGE SCALE GENOMIC DNA]</scope>
    <source>
        <strain evidence="6 7">JF2635</strain>
    </source>
</reference>
<feature type="domain" description="HNH nuclease" evidence="5">
    <location>
        <begin position="54"/>
        <end position="108"/>
    </location>
</feature>
<accession>A0A2N3J8W3</accession>
<organism evidence="6 7">
    <name type="scientific">Aeromonas sobria</name>
    <dbReference type="NCBI Taxonomy" id="646"/>
    <lineage>
        <taxon>Bacteria</taxon>
        <taxon>Pseudomonadati</taxon>
        <taxon>Pseudomonadota</taxon>
        <taxon>Gammaproteobacteria</taxon>
        <taxon>Aeromonadales</taxon>
        <taxon>Aeromonadaceae</taxon>
        <taxon>Aeromonas</taxon>
    </lineage>
</organism>
<comment type="similarity">
    <text evidence="3">Belongs to the HNH nuclease family.</text>
</comment>
<dbReference type="InterPro" id="IPR003615">
    <property type="entry name" value="HNH_nuc"/>
</dbReference>
<evidence type="ECO:0000256" key="2">
    <source>
        <dbReference type="ARBA" id="ARBA00022801"/>
    </source>
</evidence>
<dbReference type="GO" id="GO:0005829">
    <property type="term" value="C:cytosol"/>
    <property type="evidence" value="ECO:0007669"/>
    <property type="project" value="TreeGrafter"/>
</dbReference>
<dbReference type="RefSeq" id="WP_101315168.1">
    <property type="nucleotide sequence ID" value="NZ_CAWNSS010000001.1"/>
</dbReference>
<dbReference type="InterPro" id="IPR002711">
    <property type="entry name" value="HNH"/>
</dbReference>
<evidence type="ECO:0000256" key="3">
    <source>
        <dbReference type="ARBA" id="ARBA00038412"/>
    </source>
</evidence>
<comment type="caution">
    <text evidence="6">The sequence shown here is derived from an EMBL/GenBank/DDBJ whole genome shotgun (WGS) entry which is preliminary data.</text>
</comment>
<keyword evidence="1" id="KW-0540">Nuclease</keyword>
<proteinExistence type="inferred from homology"/>
<gene>
    <name evidence="6" type="ORF">AOX56_00175</name>
</gene>
<dbReference type="PANTHER" id="PTHR41286:SF1">
    <property type="entry name" value="HNH NUCLEASE YAJD-RELATED"/>
    <property type="match status" value="1"/>
</dbReference>
<evidence type="ECO:0000313" key="7">
    <source>
        <dbReference type="Proteomes" id="UP000233526"/>
    </source>
</evidence>
<dbReference type="Gene3D" id="1.10.30.50">
    <property type="match status" value="1"/>
</dbReference>
<evidence type="ECO:0000256" key="1">
    <source>
        <dbReference type="ARBA" id="ARBA00022722"/>
    </source>
</evidence>
<name>A0A2N3J8W3_AERSO</name>
<sequence>MPARVPKVCRDRTCHQLTTERHGYCPAHVHLLDGWKKVAKVSAEDRGYDWAWRKLRKRILVRDNYLCQVCVALGIVTPATQVDHIVNKAAGGTDAESNLQGICDYCHDTKTRAEALAARQAGRQRG</sequence>
<evidence type="ECO:0000259" key="5">
    <source>
        <dbReference type="SMART" id="SM00507"/>
    </source>
</evidence>
<dbReference type="CDD" id="cd00085">
    <property type="entry name" value="HNHc"/>
    <property type="match status" value="1"/>
</dbReference>
<keyword evidence="2" id="KW-0378">Hydrolase</keyword>
<dbReference type="GO" id="GO:0003676">
    <property type="term" value="F:nucleic acid binding"/>
    <property type="evidence" value="ECO:0007669"/>
    <property type="project" value="InterPro"/>
</dbReference>
<evidence type="ECO:0000256" key="4">
    <source>
        <dbReference type="ARBA" id="ARBA00040194"/>
    </source>
</evidence>
<dbReference type="Proteomes" id="UP000233526">
    <property type="component" value="Unassembled WGS sequence"/>
</dbReference>
<dbReference type="AlphaFoldDB" id="A0A2N3J8W3"/>
<dbReference type="EMBL" id="LJZX01000001">
    <property type="protein sequence ID" value="PKQ82974.1"/>
    <property type="molecule type" value="Genomic_DNA"/>
</dbReference>
<dbReference type="SMART" id="SM00507">
    <property type="entry name" value="HNHc"/>
    <property type="match status" value="1"/>
</dbReference>
<dbReference type="GO" id="GO:0016787">
    <property type="term" value="F:hydrolase activity"/>
    <property type="evidence" value="ECO:0007669"/>
    <property type="project" value="UniProtKB-KW"/>
</dbReference>